<accession>A0A318MWR8</accession>
<dbReference type="Gene3D" id="3.40.50.850">
    <property type="entry name" value="Isochorismatase-like"/>
    <property type="match status" value="1"/>
</dbReference>
<dbReference type="InterPro" id="IPR000868">
    <property type="entry name" value="Isochorismatase-like_dom"/>
</dbReference>
<dbReference type="CDD" id="cd01014">
    <property type="entry name" value="nicotinamidase_related"/>
    <property type="match status" value="1"/>
</dbReference>
<evidence type="ECO:0000256" key="1">
    <source>
        <dbReference type="ARBA" id="ARBA00022801"/>
    </source>
</evidence>
<dbReference type="InterPro" id="IPR036380">
    <property type="entry name" value="Isochorismatase-like_sf"/>
</dbReference>
<organism evidence="3 4">
    <name type="scientific">Commensalibacter melissae</name>
    <dbReference type="NCBI Taxonomy" id="2070537"/>
    <lineage>
        <taxon>Bacteria</taxon>
        <taxon>Pseudomonadati</taxon>
        <taxon>Pseudomonadota</taxon>
        <taxon>Alphaproteobacteria</taxon>
        <taxon>Acetobacterales</taxon>
        <taxon>Acetobacteraceae</taxon>
    </lineage>
</organism>
<dbReference type="PANTHER" id="PTHR43540">
    <property type="entry name" value="PEROXYUREIDOACRYLATE/UREIDOACRYLATE AMIDOHYDROLASE-RELATED"/>
    <property type="match status" value="1"/>
</dbReference>
<name>A0A318MWR8_9PROT</name>
<keyword evidence="4" id="KW-1185">Reference proteome</keyword>
<reference evidence="3 4" key="1">
    <citation type="submission" date="2018-05" db="EMBL/GenBank/DDBJ databases">
        <title>Reference genomes for bee gut microbiota database.</title>
        <authorList>
            <person name="Ellegaard K.M."/>
        </authorList>
    </citation>
    <scope>NUCLEOTIDE SEQUENCE [LARGE SCALE GENOMIC DNA]</scope>
    <source>
        <strain evidence="3 4">ESL0284</strain>
    </source>
</reference>
<protein>
    <submittedName>
        <fullName evidence="3">Cysteine hydrolase</fullName>
    </submittedName>
</protein>
<dbReference type="GO" id="GO:0016787">
    <property type="term" value="F:hydrolase activity"/>
    <property type="evidence" value="ECO:0007669"/>
    <property type="project" value="UniProtKB-KW"/>
</dbReference>
<dbReference type="PANTHER" id="PTHR43540:SF1">
    <property type="entry name" value="ISOCHORISMATASE HYDROLASE"/>
    <property type="match status" value="1"/>
</dbReference>
<proteinExistence type="predicted"/>
<dbReference type="Pfam" id="PF00857">
    <property type="entry name" value="Isochorismatase"/>
    <property type="match status" value="1"/>
</dbReference>
<dbReference type="Proteomes" id="UP000247565">
    <property type="component" value="Unassembled WGS sequence"/>
</dbReference>
<gene>
    <name evidence="3" type="ORF">DK869_04655</name>
</gene>
<evidence type="ECO:0000259" key="2">
    <source>
        <dbReference type="Pfam" id="PF00857"/>
    </source>
</evidence>
<keyword evidence="1 3" id="KW-0378">Hydrolase</keyword>
<evidence type="ECO:0000313" key="3">
    <source>
        <dbReference type="EMBL" id="PXZ00693.1"/>
    </source>
</evidence>
<sequence>MEFTLMKNTVLIIIDLQNDYYPNGKFPLFNMNSVGKSSMKVLAAARQHHIPVIHIQHQFPMKDAPFFVQHTEGVKINKDVKPLDNEICITKNYPNAFKGTELKSALDRHNYKNLIVIGAMSQMCVDATVRTALDYGYQVTLIPDCIASKEITFNDVEVPAPKVHAAMLWILSFAGAKIMPKDEFLAHLS</sequence>
<feature type="domain" description="Isochorismatase-like" evidence="2">
    <location>
        <begin position="9"/>
        <end position="150"/>
    </location>
</feature>
<comment type="caution">
    <text evidence="3">The sequence shown here is derived from an EMBL/GenBank/DDBJ whole genome shotgun (WGS) entry which is preliminary data.</text>
</comment>
<dbReference type="InterPro" id="IPR050272">
    <property type="entry name" value="Isochorismatase-like_hydrls"/>
</dbReference>
<evidence type="ECO:0000313" key="4">
    <source>
        <dbReference type="Proteomes" id="UP000247565"/>
    </source>
</evidence>
<dbReference type="SUPFAM" id="SSF52499">
    <property type="entry name" value="Isochorismatase-like hydrolases"/>
    <property type="match status" value="1"/>
</dbReference>
<dbReference type="AlphaFoldDB" id="A0A318MWR8"/>
<dbReference type="EMBL" id="QGLT01000002">
    <property type="protein sequence ID" value="PXZ00693.1"/>
    <property type="molecule type" value="Genomic_DNA"/>
</dbReference>